<reference evidence="2 3" key="1">
    <citation type="submission" date="2019-06" db="EMBL/GenBank/DDBJ databases">
        <title>Pseudomonas bimorpha sp. nov. isolated from bovine raw milk and skim milk concentrate.</title>
        <authorList>
            <person name="Hofmann K."/>
            <person name="Huptas C."/>
            <person name="Doll E."/>
            <person name="Scherer S."/>
            <person name="Wenning M."/>
        </authorList>
    </citation>
    <scope>NUCLEOTIDE SEQUENCE [LARGE SCALE GENOMIC DNA]</scope>
    <source>
        <strain evidence="2 3">DSM 108990</strain>
    </source>
</reference>
<proteinExistence type="predicted"/>
<organism evidence="2 3">
    <name type="scientific">Pseudomonas saxonica</name>
    <dbReference type="NCBI Taxonomy" id="2600598"/>
    <lineage>
        <taxon>Bacteria</taxon>
        <taxon>Pseudomonadati</taxon>
        <taxon>Pseudomonadota</taxon>
        <taxon>Gammaproteobacteria</taxon>
        <taxon>Pseudomonadales</taxon>
        <taxon>Pseudomonadaceae</taxon>
        <taxon>Pseudomonas</taxon>
    </lineage>
</organism>
<gene>
    <name evidence="2" type="ORF">FJD37_08305</name>
</gene>
<protein>
    <submittedName>
        <fullName evidence="2">DUF1738 domain-containing protein</fullName>
    </submittedName>
</protein>
<dbReference type="AlphaFoldDB" id="A0A5C5Q0L9"/>
<name>A0A5C5Q0L9_9PSED</name>
<dbReference type="Proteomes" id="UP000317901">
    <property type="component" value="Unassembled WGS sequence"/>
</dbReference>
<dbReference type="EMBL" id="VFIP01000012">
    <property type="protein sequence ID" value="TWR96318.1"/>
    <property type="molecule type" value="Genomic_DNA"/>
</dbReference>
<dbReference type="RefSeq" id="WP_146425855.1">
    <property type="nucleotide sequence ID" value="NZ_VFIP01000012.1"/>
</dbReference>
<dbReference type="InterPro" id="IPR041459">
    <property type="entry name" value="MPTase-PolyVal"/>
</dbReference>
<evidence type="ECO:0000259" key="1">
    <source>
        <dbReference type="Pfam" id="PF18818"/>
    </source>
</evidence>
<evidence type="ECO:0000313" key="3">
    <source>
        <dbReference type="Proteomes" id="UP000317901"/>
    </source>
</evidence>
<accession>A0A5C5Q0L9</accession>
<dbReference type="OrthoDB" id="9792687at2"/>
<feature type="domain" description="Polyvalent protein metallopeptidase" evidence="1">
    <location>
        <begin position="197"/>
        <end position="316"/>
    </location>
</feature>
<dbReference type="Pfam" id="PF18818">
    <property type="entry name" value="MPTase-PolyVal"/>
    <property type="match status" value="1"/>
</dbReference>
<evidence type="ECO:0000313" key="2">
    <source>
        <dbReference type="EMBL" id="TWR96318.1"/>
    </source>
</evidence>
<comment type="caution">
    <text evidence="2">The sequence shown here is derived from an EMBL/GenBank/DDBJ whole genome shotgun (WGS) entry which is preliminary data.</text>
</comment>
<sequence length="376" mass="42643">MSKTLSPTDKKEYAKDANDKVSDFLSSRVDKIVSTMTNDDQQFVWNSPVFSVKYMNPISKTIYGLENSLLLSQLAEDKDYSFPFYLTASQGYANGLSNKGEKSDFIVNRFGVKLGYMKDKPEPEIARDDESKAKAVYIPASKLTPVFNIAQFTGDLPAAVQKLMDANQPKATPAELETVYQALLDTMPTPLKRVVGTNHYRPAEDAIYMNPSNLFKSRLHETNTLLHEVSHSYGHESRKNRPSLRHYSEGIEHRAYEELVANLSAQSVIKHYDLNLDPVTRQELDEGFMQNHTTYDASWAKSAYKNNPSEIFRAAKDADRTANTIVHELDQKLVLMLKANPDLKISEMVKERIIAKSAPEIDAPKKTYKKSNYKRK</sequence>